<feature type="transmembrane region" description="Helical" evidence="7">
    <location>
        <begin position="295"/>
        <end position="318"/>
    </location>
</feature>
<accession>A0A7V5CS99</accession>
<dbReference type="Pfam" id="PF12704">
    <property type="entry name" value="MacB_PCD"/>
    <property type="match status" value="1"/>
</dbReference>
<organism evidence="10">
    <name type="scientific">Acidobacterium capsulatum</name>
    <dbReference type="NCBI Taxonomy" id="33075"/>
    <lineage>
        <taxon>Bacteria</taxon>
        <taxon>Pseudomonadati</taxon>
        <taxon>Acidobacteriota</taxon>
        <taxon>Terriglobia</taxon>
        <taxon>Terriglobales</taxon>
        <taxon>Acidobacteriaceae</taxon>
        <taxon>Acidobacterium</taxon>
    </lineage>
</organism>
<evidence type="ECO:0000313" key="10">
    <source>
        <dbReference type="EMBL" id="HGY93538.1"/>
    </source>
</evidence>
<dbReference type="InterPro" id="IPR003838">
    <property type="entry name" value="ABC3_permease_C"/>
</dbReference>
<evidence type="ECO:0000256" key="6">
    <source>
        <dbReference type="ARBA" id="ARBA00038076"/>
    </source>
</evidence>
<evidence type="ECO:0000256" key="4">
    <source>
        <dbReference type="ARBA" id="ARBA00022989"/>
    </source>
</evidence>
<keyword evidence="5 7" id="KW-0472">Membrane</keyword>
<dbReference type="Pfam" id="PF02687">
    <property type="entry name" value="FtsX"/>
    <property type="match status" value="1"/>
</dbReference>
<keyword evidence="3 7" id="KW-0812">Transmembrane</keyword>
<proteinExistence type="inferred from homology"/>
<dbReference type="InterPro" id="IPR022357">
    <property type="entry name" value="MIP_CS"/>
</dbReference>
<feature type="transmembrane region" description="Helical" evidence="7">
    <location>
        <begin position="247"/>
        <end position="267"/>
    </location>
</feature>
<dbReference type="EMBL" id="DTKL01000015">
    <property type="protein sequence ID" value="HGY93538.1"/>
    <property type="molecule type" value="Genomic_DNA"/>
</dbReference>
<evidence type="ECO:0000256" key="5">
    <source>
        <dbReference type="ARBA" id="ARBA00023136"/>
    </source>
</evidence>
<feature type="domain" description="MacB-like periplasmic core" evidence="9">
    <location>
        <begin position="16"/>
        <end position="213"/>
    </location>
</feature>
<feature type="transmembrane region" description="Helical" evidence="7">
    <location>
        <begin position="20"/>
        <end position="41"/>
    </location>
</feature>
<evidence type="ECO:0000256" key="3">
    <source>
        <dbReference type="ARBA" id="ARBA00022692"/>
    </source>
</evidence>
<feature type="domain" description="ABC3 transporter permease C-terminal" evidence="8">
    <location>
        <begin position="247"/>
        <end position="360"/>
    </location>
</feature>
<dbReference type="PROSITE" id="PS00221">
    <property type="entry name" value="MIP"/>
    <property type="match status" value="1"/>
</dbReference>
<keyword evidence="2" id="KW-1003">Cell membrane</keyword>
<feature type="transmembrane region" description="Helical" evidence="7">
    <location>
        <begin position="330"/>
        <end position="350"/>
    </location>
</feature>
<dbReference type="GO" id="GO:0005886">
    <property type="term" value="C:plasma membrane"/>
    <property type="evidence" value="ECO:0007669"/>
    <property type="project" value="UniProtKB-SubCell"/>
</dbReference>
<dbReference type="PANTHER" id="PTHR30572:SF4">
    <property type="entry name" value="ABC TRANSPORTER PERMEASE YTRF"/>
    <property type="match status" value="1"/>
</dbReference>
<evidence type="ECO:0000256" key="1">
    <source>
        <dbReference type="ARBA" id="ARBA00004651"/>
    </source>
</evidence>
<dbReference type="PANTHER" id="PTHR30572">
    <property type="entry name" value="MEMBRANE COMPONENT OF TRANSPORTER-RELATED"/>
    <property type="match status" value="1"/>
</dbReference>
<reference evidence="10" key="1">
    <citation type="journal article" date="2020" name="mSystems">
        <title>Genome- and Community-Level Interaction Insights into Carbon Utilization and Element Cycling Functions of Hydrothermarchaeota in Hydrothermal Sediment.</title>
        <authorList>
            <person name="Zhou Z."/>
            <person name="Liu Y."/>
            <person name="Xu W."/>
            <person name="Pan J."/>
            <person name="Luo Z.H."/>
            <person name="Li M."/>
        </authorList>
    </citation>
    <scope>NUCLEOTIDE SEQUENCE [LARGE SCALE GENOMIC DNA]</scope>
    <source>
        <strain evidence="10">SpSt-855</strain>
    </source>
</reference>
<dbReference type="AlphaFoldDB" id="A0A7V5CS99"/>
<evidence type="ECO:0000259" key="9">
    <source>
        <dbReference type="Pfam" id="PF12704"/>
    </source>
</evidence>
<comment type="similarity">
    <text evidence="6">Belongs to the ABC-4 integral membrane protein family.</text>
</comment>
<dbReference type="GO" id="GO:0022857">
    <property type="term" value="F:transmembrane transporter activity"/>
    <property type="evidence" value="ECO:0007669"/>
    <property type="project" value="TreeGrafter"/>
</dbReference>
<gene>
    <name evidence="10" type="ORF">ENW50_02440</name>
</gene>
<dbReference type="InterPro" id="IPR050250">
    <property type="entry name" value="Macrolide_Exporter_MacB"/>
</dbReference>
<protein>
    <submittedName>
        <fullName evidence="10">ABC transporter permease</fullName>
    </submittedName>
</protein>
<dbReference type="InterPro" id="IPR025857">
    <property type="entry name" value="MacB_PCD"/>
</dbReference>
<evidence type="ECO:0000256" key="7">
    <source>
        <dbReference type="SAM" id="Phobius"/>
    </source>
</evidence>
<comment type="caution">
    <text evidence="10">The sequence shown here is derived from an EMBL/GenBank/DDBJ whole genome shotgun (WGS) entry which is preliminary data.</text>
</comment>
<sequence length="367" mass="38874">MNKLVVGNILHRPLRTVITALAVGIEVVMILTIVGVMIGTLQNSQSEHNGIGADLIVQPPSASFITGIGGAPEPIAVAGVLAKLPHVAVVAPVTTNLSTVGSVENIWGIDFKSYNALKPFVFLAGGPFQGPNDVIIDDIFAKTGGGRHVGQTLEVEGRPFKICGIVQHGKGGRKFIPIETLDNIIGNPDHASLFYIKSDTPKNNGLIEQEIKNTPGLKTFKVQTMEQLVSLLTPSHLPGFQAAMDSVIGIAMIVGFLVIFQSMYTAVMERTREIGILKSLGASKLYILDAILREAGLIAAVGTIAGMLMTLAVRAAIWHFNPAFSFGIPGAWWGIAAAIAVVGALLGSLYPAWKAARKDPIDALAYE</sequence>
<keyword evidence="4 7" id="KW-1133">Transmembrane helix</keyword>
<evidence type="ECO:0000256" key="2">
    <source>
        <dbReference type="ARBA" id="ARBA00022475"/>
    </source>
</evidence>
<comment type="subcellular location">
    <subcellularLocation>
        <location evidence="1">Cell membrane</location>
        <topology evidence="1">Multi-pass membrane protein</topology>
    </subcellularLocation>
</comment>
<name>A0A7V5CS99_9BACT</name>
<evidence type="ECO:0000259" key="8">
    <source>
        <dbReference type="Pfam" id="PF02687"/>
    </source>
</evidence>